<evidence type="ECO:0000256" key="2">
    <source>
        <dbReference type="ARBA" id="ARBA00022692"/>
    </source>
</evidence>
<feature type="transmembrane region" description="Helical" evidence="5">
    <location>
        <begin position="537"/>
        <end position="560"/>
    </location>
</feature>
<feature type="domain" description="ABC-2 type transporter transmembrane" evidence="6">
    <location>
        <begin position="503"/>
        <end position="710"/>
    </location>
</feature>
<dbReference type="InterPro" id="IPR017501">
    <property type="entry name" value="Phage_infect_YhgE_C"/>
</dbReference>
<feature type="domain" description="ABC-2 type transporter transmembrane" evidence="6">
    <location>
        <begin position="19"/>
        <end position="155"/>
    </location>
</feature>
<dbReference type="InterPro" id="IPR013525">
    <property type="entry name" value="ABC2_TM"/>
</dbReference>
<dbReference type="PANTHER" id="PTHR43077">
    <property type="entry name" value="TRANSPORT PERMEASE YVFS-RELATED"/>
    <property type="match status" value="1"/>
</dbReference>
<dbReference type="AlphaFoldDB" id="A0A0A3J6L9"/>
<proteinExistence type="predicted"/>
<comment type="subcellular location">
    <subcellularLocation>
        <location evidence="1">Membrane</location>
        <topology evidence="1">Multi-pass membrane protein</topology>
    </subcellularLocation>
</comment>
<feature type="transmembrane region" description="Helical" evidence="5">
    <location>
        <begin position="697"/>
        <end position="717"/>
    </location>
</feature>
<evidence type="ECO:0000313" key="7">
    <source>
        <dbReference type="EMBL" id="KGR82717.1"/>
    </source>
</evidence>
<dbReference type="RefSeq" id="WP_036157148.1">
    <property type="nucleotide sequence ID" value="NZ_AVCX01000002.1"/>
</dbReference>
<keyword evidence="2 5" id="KW-0812">Transmembrane</keyword>
<feature type="transmembrane region" description="Helical" evidence="5">
    <location>
        <begin position="637"/>
        <end position="656"/>
    </location>
</feature>
<keyword evidence="8" id="KW-1185">Reference proteome</keyword>
<dbReference type="eggNOG" id="COG1511">
    <property type="taxonomic scope" value="Bacteria"/>
</dbReference>
<evidence type="ECO:0000256" key="4">
    <source>
        <dbReference type="ARBA" id="ARBA00023136"/>
    </source>
</evidence>
<dbReference type="Pfam" id="PF12698">
    <property type="entry name" value="ABC2_membrane_3"/>
    <property type="match status" value="2"/>
</dbReference>
<reference evidence="7 8" key="1">
    <citation type="submission" date="2014-02" db="EMBL/GenBank/DDBJ databases">
        <title>Draft genome sequence of Lysinibacillus odysseyi NBRC 100172.</title>
        <authorList>
            <person name="Zhang F."/>
            <person name="Wang G."/>
            <person name="Zhang L."/>
        </authorList>
    </citation>
    <scope>NUCLEOTIDE SEQUENCE [LARGE SCALE GENOMIC DNA]</scope>
    <source>
        <strain evidence="7 8">NBRC 100172</strain>
    </source>
</reference>
<dbReference type="NCBIfam" id="TIGR03061">
    <property type="entry name" value="pip_yhgE_Nterm"/>
    <property type="match status" value="1"/>
</dbReference>
<sequence>MFKSEWRKVLTTRKMIISIVAVLFIPVLYSGMFLWAFWDPYDHLSSLPVAVVNDDKGTTYEGEKMELGDELTKKLIDSEQFKFEEVSSDTADKQLKDLDYYMIIRIPENFSEHATTLLDETPSKLVIDYIPNEGYNFLGAQIGETALDRIKAEVNGQVSKTYAEQLFASITKLGDGFTEAANGAGELDAGAKKVVDGAEDLEGYLEQLASSTVELSDGTDKLATGAKKAASGATDLAKGIGTIEDGSKQLAAGAGQAATGANDLAKGITSYTEGAAQVAAGQATLVEKQQALAAGISNVASGSASLQAGANQLNNSAAGLHQGISALSQQMQGVLASLPEEQAQALQATLNQLNEGSEQLAGGVSQLASSAGQLQQGAAQLQDGSTQIAAGQQQVAAGANKLVANSDALVKGAASLQAGNATLASKLSELANGAGTAKAGANELASGLNTLVQGSTTLNDGTSLLAEKSGELAEGSSTLAKGTKGLADGTTTLAGKLSEASDEVNIQPNDKNYDMVAQPVKVEKEAINKVPNYGTGFAPYFISLGLFVGALLISIVFPLVEPATRPTSARAWFFSKVSILAAVGIIQSLISVAVVVGILGLEPENLLMFTLTAILTSFTFLAIIQMLVSIFGDPGRFIAILTLIIQLTTSAGTFPLELVPDPLKSFNPFFPMTYSVQAFKATISTGDMAFLGFNNSVLAGFMIVFLIITFGYFALVFKKRYSNEAATPEA</sequence>
<dbReference type="NCBIfam" id="TIGR03057">
    <property type="entry name" value="xxxLxxG_by_4"/>
    <property type="match status" value="4"/>
</dbReference>
<evidence type="ECO:0000256" key="5">
    <source>
        <dbReference type="SAM" id="Phobius"/>
    </source>
</evidence>
<dbReference type="InterPro" id="IPR051328">
    <property type="entry name" value="T7SS_ABC-Transporter"/>
</dbReference>
<dbReference type="PANTHER" id="PTHR43077:SF5">
    <property type="entry name" value="PHAGE INFECTION PROTEIN"/>
    <property type="match status" value="1"/>
</dbReference>
<dbReference type="GO" id="GO:0016020">
    <property type="term" value="C:membrane"/>
    <property type="evidence" value="ECO:0007669"/>
    <property type="project" value="UniProtKB-SubCell"/>
</dbReference>
<evidence type="ECO:0000256" key="3">
    <source>
        <dbReference type="ARBA" id="ARBA00022989"/>
    </source>
</evidence>
<protein>
    <submittedName>
        <fullName evidence="7">Membrane protein</fullName>
    </submittedName>
</protein>
<dbReference type="Gene3D" id="3.40.1710.10">
    <property type="entry name" value="abc type-2 transporter like domain"/>
    <property type="match status" value="1"/>
</dbReference>
<evidence type="ECO:0000313" key="8">
    <source>
        <dbReference type="Proteomes" id="UP000030437"/>
    </source>
</evidence>
<dbReference type="SUPFAM" id="SSF101967">
    <property type="entry name" value="Adhesin YadA, collagen-binding domain"/>
    <property type="match status" value="2"/>
</dbReference>
<dbReference type="NCBIfam" id="TIGR03062">
    <property type="entry name" value="pip_yhgE_Cterm"/>
    <property type="match status" value="1"/>
</dbReference>
<dbReference type="InterPro" id="IPR023908">
    <property type="entry name" value="xxxLxxG_rpt"/>
</dbReference>
<dbReference type="Proteomes" id="UP000030437">
    <property type="component" value="Unassembled WGS sequence"/>
</dbReference>
<evidence type="ECO:0000259" key="6">
    <source>
        <dbReference type="Pfam" id="PF12698"/>
    </source>
</evidence>
<dbReference type="Gene3D" id="1.10.287.950">
    <property type="entry name" value="Methyl-accepting chemotaxis protein"/>
    <property type="match status" value="1"/>
</dbReference>
<dbReference type="InterPro" id="IPR011049">
    <property type="entry name" value="Serralysin-like_metalloprot_C"/>
</dbReference>
<feature type="transmembrane region" description="Helical" evidence="5">
    <location>
        <begin position="16"/>
        <end position="38"/>
    </location>
</feature>
<accession>A0A0A3J6L9</accession>
<dbReference type="OrthoDB" id="9811483at2"/>
<evidence type="ECO:0000256" key="1">
    <source>
        <dbReference type="ARBA" id="ARBA00004141"/>
    </source>
</evidence>
<feature type="transmembrane region" description="Helical" evidence="5">
    <location>
        <begin position="606"/>
        <end position="630"/>
    </location>
</feature>
<organism evidence="7 8">
    <name type="scientific">Lysinibacillus odysseyi 34hs-1 = NBRC 100172</name>
    <dbReference type="NCBI Taxonomy" id="1220589"/>
    <lineage>
        <taxon>Bacteria</taxon>
        <taxon>Bacillati</taxon>
        <taxon>Bacillota</taxon>
        <taxon>Bacilli</taxon>
        <taxon>Bacillales</taxon>
        <taxon>Bacillaceae</taxon>
        <taxon>Lysinibacillus</taxon>
    </lineage>
</organism>
<keyword evidence="4 5" id="KW-0472">Membrane</keyword>
<keyword evidence="3 5" id="KW-1133">Transmembrane helix</keyword>
<gene>
    <name evidence="7" type="ORF">CD32_17845</name>
</gene>
<dbReference type="GO" id="GO:0140359">
    <property type="term" value="F:ABC-type transporter activity"/>
    <property type="evidence" value="ECO:0007669"/>
    <property type="project" value="InterPro"/>
</dbReference>
<comment type="caution">
    <text evidence="7">The sequence shown here is derived from an EMBL/GenBank/DDBJ whole genome shotgun (WGS) entry which is preliminary data.</text>
</comment>
<feature type="transmembrane region" description="Helical" evidence="5">
    <location>
        <begin position="572"/>
        <end position="600"/>
    </location>
</feature>
<dbReference type="EMBL" id="JPVP01000059">
    <property type="protein sequence ID" value="KGR82717.1"/>
    <property type="molecule type" value="Genomic_DNA"/>
</dbReference>
<dbReference type="InterPro" id="IPR017500">
    <property type="entry name" value="Phage_infect_YhgE_N"/>
</dbReference>
<name>A0A0A3J6L9_9BACI</name>